<dbReference type="EMBL" id="GBEZ01021821">
    <property type="protein sequence ID" value="JAC64964.1"/>
    <property type="molecule type" value="Transcribed_RNA"/>
</dbReference>
<comment type="subcellular location">
    <subcellularLocation>
        <location evidence="1">Membrane</location>
        <topology evidence="1">Single-pass type IV membrane protein</topology>
    </subcellularLocation>
</comment>
<feature type="compositionally biased region" description="Basic and acidic residues" evidence="9">
    <location>
        <begin position="9"/>
        <end position="24"/>
    </location>
</feature>
<keyword evidence="8 10" id="KW-0472">Membrane</keyword>
<dbReference type="Pfam" id="PF11416">
    <property type="entry name" value="Syntaxin-5_N"/>
    <property type="match status" value="1"/>
</dbReference>
<proteinExistence type="inferred from homology"/>
<evidence type="ECO:0000256" key="4">
    <source>
        <dbReference type="ARBA" id="ARBA00022692"/>
    </source>
</evidence>
<reference evidence="12" key="1">
    <citation type="submission" date="2014-05" db="EMBL/GenBank/DDBJ databases">
        <title>The transcriptome of the halophilic microalga Tetraselmis sp. GSL018 isolated from the Great Salt Lake, Utah.</title>
        <authorList>
            <person name="Jinkerson R.E."/>
            <person name="D'Adamo S."/>
            <person name="Posewitz M.C."/>
        </authorList>
    </citation>
    <scope>NUCLEOTIDE SEQUENCE</scope>
    <source>
        <strain evidence="12">GSL018</strain>
    </source>
</reference>
<accession>A0A061R2I1</accession>
<dbReference type="GO" id="GO:0000149">
    <property type="term" value="F:SNARE binding"/>
    <property type="evidence" value="ECO:0007669"/>
    <property type="project" value="TreeGrafter"/>
</dbReference>
<dbReference type="GO" id="GO:0006906">
    <property type="term" value="P:vesicle fusion"/>
    <property type="evidence" value="ECO:0007669"/>
    <property type="project" value="TreeGrafter"/>
</dbReference>
<evidence type="ECO:0000313" key="12">
    <source>
        <dbReference type="EMBL" id="JAC64964.1"/>
    </source>
</evidence>
<dbReference type="GO" id="GO:0006888">
    <property type="term" value="P:endoplasmic reticulum to Golgi vesicle-mediated transport"/>
    <property type="evidence" value="ECO:0007669"/>
    <property type="project" value="TreeGrafter"/>
</dbReference>
<dbReference type="GO" id="GO:0000139">
    <property type="term" value="C:Golgi membrane"/>
    <property type="evidence" value="ECO:0007669"/>
    <property type="project" value="TreeGrafter"/>
</dbReference>
<evidence type="ECO:0000256" key="8">
    <source>
        <dbReference type="ARBA" id="ARBA00023136"/>
    </source>
</evidence>
<organism evidence="12">
    <name type="scientific">Tetraselmis sp. GSL018</name>
    <dbReference type="NCBI Taxonomy" id="582737"/>
    <lineage>
        <taxon>Eukaryota</taxon>
        <taxon>Viridiplantae</taxon>
        <taxon>Chlorophyta</taxon>
        <taxon>core chlorophytes</taxon>
        <taxon>Chlorodendrophyceae</taxon>
        <taxon>Chlorodendrales</taxon>
        <taxon>Chlorodendraceae</taxon>
        <taxon>Tetraselmis</taxon>
    </lineage>
</organism>
<dbReference type="CDD" id="cd15844">
    <property type="entry name" value="SNARE_syntaxin5"/>
    <property type="match status" value="1"/>
</dbReference>
<gene>
    <name evidence="12" type="primary">STX5</name>
    <name evidence="12" type="ORF">TSPGSL018_17139</name>
</gene>
<dbReference type="GO" id="GO:0005484">
    <property type="term" value="F:SNAP receptor activity"/>
    <property type="evidence" value="ECO:0007669"/>
    <property type="project" value="TreeGrafter"/>
</dbReference>
<evidence type="ECO:0000256" key="5">
    <source>
        <dbReference type="ARBA" id="ARBA00022927"/>
    </source>
</evidence>
<keyword evidence="7" id="KW-0175">Coiled coil</keyword>
<dbReference type="InterPro" id="IPR000727">
    <property type="entry name" value="T_SNARE_dom"/>
</dbReference>
<protein>
    <submittedName>
        <fullName evidence="12">Syntaxin 5</fullName>
    </submittedName>
</protein>
<dbReference type="Pfam" id="PF05739">
    <property type="entry name" value="SNARE"/>
    <property type="match status" value="1"/>
</dbReference>
<evidence type="ECO:0000256" key="7">
    <source>
        <dbReference type="ARBA" id="ARBA00023054"/>
    </source>
</evidence>
<dbReference type="PANTHER" id="PTHR19957">
    <property type="entry name" value="SYNTAXIN"/>
    <property type="match status" value="1"/>
</dbReference>
<keyword evidence="3" id="KW-0813">Transport</keyword>
<evidence type="ECO:0000256" key="2">
    <source>
        <dbReference type="ARBA" id="ARBA00009063"/>
    </source>
</evidence>
<dbReference type="InterPro" id="IPR010989">
    <property type="entry name" value="SNARE"/>
</dbReference>
<feature type="compositionally biased region" description="Polar residues" evidence="9">
    <location>
        <begin position="169"/>
        <end position="186"/>
    </location>
</feature>
<feature type="region of interest" description="Disordered" evidence="9">
    <location>
        <begin position="1"/>
        <end position="56"/>
    </location>
</feature>
<evidence type="ECO:0000256" key="1">
    <source>
        <dbReference type="ARBA" id="ARBA00004211"/>
    </source>
</evidence>
<dbReference type="SUPFAM" id="SSF47661">
    <property type="entry name" value="t-snare proteins"/>
    <property type="match status" value="1"/>
</dbReference>
<dbReference type="SMART" id="SM00397">
    <property type="entry name" value="t_SNARE"/>
    <property type="match status" value="1"/>
</dbReference>
<feature type="region of interest" description="Disordered" evidence="9">
    <location>
        <begin position="162"/>
        <end position="209"/>
    </location>
</feature>
<dbReference type="GO" id="GO:0031201">
    <property type="term" value="C:SNARE complex"/>
    <property type="evidence" value="ECO:0007669"/>
    <property type="project" value="TreeGrafter"/>
</dbReference>
<dbReference type="InterPro" id="IPR021538">
    <property type="entry name" value="Syntaxin-5_N"/>
</dbReference>
<name>A0A061R2I1_9CHLO</name>
<dbReference type="Gene3D" id="1.20.58.70">
    <property type="match status" value="1"/>
</dbReference>
<feature type="compositionally biased region" description="Polar residues" evidence="9">
    <location>
        <begin position="40"/>
        <end position="55"/>
    </location>
</feature>
<feature type="domain" description="T-SNARE coiled-coil homology" evidence="11">
    <location>
        <begin position="249"/>
        <end position="311"/>
    </location>
</feature>
<evidence type="ECO:0000256" key="3">
    <source>
        <dbReference type="ARBA" id="ARBA00022448"/>
    </source>
</evidence>
<dbReference type="GO" id="GO:0048278">
    <property type="term" value="P:vesicle docking"/>
    <property type="evidence" value="ECO:0007669"/>
    <property type="project" value="TreeGrafter"/>
</dbReference>
<evidence type="ECO:0000256" key="10">
    <source>
        <dbReference type="SAM" id="Phobius"/>
    </source>
</evidence>
<dbReference type="PANTHER" id="PTHR19957:SF3">
    <property type="entry name" value="SYNTAXIN-5"/>
    <property type="match status" value="1"/>
</dbReference>
<keyword evidence="6 10" id="KW-1133">Transmembrane helix</keyword>
<dbReference type="AlphaFoldDB" id="A0A061R2I1"/>
<keyword evidence="5" id="KW-0653">Protein transport</keyword>
<evidence type="ECO:0000259" key="11">
    <source>
        <dbReference type="PROSITE" id="PS50192"/>
    </source>
</evidence>
<dbReference type="InterPro" id="IPR045242">
    <property type="entry name" value="Syntaxin"/>
</dbReference>
<evidence type="ECO:0000256" key="9">
    <source>
        <dbReference type="SAM" id="MobiDB-lite"/>
    </source>
</evidence>
<feature type="transmembrane region" description="Helical" evidence="10">
    <location>
        <begin position="320"/>
        <end position="340"/>
    </location>
</feature>
<evidence type="ECO:0000256" key="6">
    <source>
        <dbReference type="ARBA" id="ARBA00022989"/>
    </source>
</evidence>
<dbReference type="PROSITE" id="PS50192">
    <property type="entry name" value="T_SNARE"/>
    <property type="match status" value="1"/>
</dbReference>
<sequence length="341" mass="37230">MPPFGTNSARDRTQEFHSLVERLQKQPGVTTSEGAPPNGPIQNRTDGGASSSQSEFAKKASVIGRSIHETSTKLQKLAQLAKRTSMFDDPAEEIDRLTTVIKRDIQGLNTAIAELQRIAAANREGSKQSTYHSTTVVDSLRSRLKDTTKEFKDVLTTRTESLKVHQSRRQMYSASPHGSSASNLRAQTGAPDPGNGPLLAPRSVHSSKSAHELFGGAAKGSLQGAGGEKVPLLSNGYEQQQQQLAAPQDTYMSTRAEALRNVESTILELGGIFQQLAHMVQEQGEMAVRIDENVEESLQNVEGAQAQLLKYLNAISSNRWLIMKIFAVLVVFLVFFVVFIV</sequence>
<comment type="similarity">
    <text evidence="2">Belongs to the syntaxin family.</text>
</comment>
<dbReference type="GO" id="GO:0006886">
    <property type="term" value="P:intracellular protein transport"/>
    <property type="evidence" value="ECO:0007669"/>
    <property type="project" value="TreeGrafter"/>
</dbReference>
<keyword evidence="4 10" id="KW-0812">Transmembrane</keyword>